<feature type="compositionally biased region" description="Basic and acidic residues" evidence="4">
    <location>
        <begin position="538"/>
        <end position="560"/>
    </location>
</feature>
<dbReference type="SUPFAM" id="SSF56112">
    <property type="entry name" value="Protein kinase-like (PK-like)"/>
    <property type="match status" value="1"/>
</dbReference>
<organism evidence="6 7">
    <name type="scientific">Podila minutissima</name>
    <dbReference type="NCBI Taxonomy" id="64525"/>
    <lineage>
        <taxon>Eukaryota</taxon>
        <taxon>Fungi</taxon>
        <taxon>Fungi incertae sedis</taxon>
        <taxon>Mucoromycota</taxon>
        <taxon>Mortierellomycotina</taxon>
        <taxon>Mortierellomycetes</taxon>
        <taxon>Mortierellales</taxon>
        <taxon>Mortierellaceae</taxon>
        <taxon>Podila</taxon>
    </lineage>
</organism>
<dbReference type="CDD" id="cd14008">
    <property type="entry name" value="STKc_LKB1_CaMKK"/>
    <property type="match status" value="1"/>
</dbReference>
<dbReference type="PANTHER" id="PTHR24346">
    <property type="entry name" value="MAP/MICROTUBULE AFFINITY-REGULATING KINASE"/>
    <property type="match status" value="1"/>
</dbReference>
<feature type="binding site" evidence="3">
    <location>
        <position position="142"/>
    </location>
    <ligand>
        <name>ATP</name>
        <dbReference type="ChEBI" id="CHEBI:30616"/>
    </ligand>
</feature>
<feature type="compositionally biased region" description="Basic and acidic residues" evidence="4">
    <location>
        <begin position="741"/>
        <end position="752"/>
    </location>
</feature>
<dbReference type="Gene3D" id="3.30.200.20">
    <property type="entry name" value="Phosphorylase Kinase, domain 1"/>
    <property type="match status" value="1"/>
</dbReference>
<feature type="compositionally biased region" description="Polar residues" evidence="4">
    <location>
        <begin position="697"/>
        <end position="711"/>
    </location>
</feature>
<evidence type="ECO:0000313" key="7">
    <source>
        <dbReference type="Proteomes" id="UP000696485"/>
    </source>
</evidence>
<feature type="region of interest" description="Disordered" evidence="4">
    <location>
        <begin position="581"/>
        <end position="632"/>
    </location>
</feature>
<dbReference type="InterPro" id="IPR000719">
    <property type="entry name" value="Prot_kinase_dom"/>
</dbReference>
<dbReference type="AlphaFoldDB" id="A0A9P5SLA4"/>
<evidence type="ECO:0000256" key="2">
    <source>
        <dbReference type="ARBA" id="ARBA00022840"/>
    </source>
</evidence>
<evidence type="ECO:0000256" key="4">
    <source>
        <dbReference type="SAM" id="MobiDB-lite"/>
    </source>
</evidence>
<comment type="caution">
    <text evidence="6">The sequence shown here is derived from an EMBL/GenBank/DDBJ whole genome shotgun (WGS) entry which is preliminary data.</text>
</comment>
<feature type="region of interest" description="Disordered" evidence="4">
    <location>
        <begin position="538"/>
        <end position="568"/>
    </location>
</feature>
<accession>A0A9P5SLA4</accession>
<feature type="compositionally biased region" description="Low complexity" evidence="4">
    <location>
        <begin position="17"/>
        <end position="28"/>
    </location>
</feature>
<dbReference type="InterPro" id="IPR017441">
    <property type="entry name" value="Protein_kinase_ATP_BS"/>
</dbReference>
<dbReference type="FunFam" id="1.10.510.10:FF:000571">
    <property type="entry name" value="Maternal embryonic leucine zipper kinase"/>
    <property type="match status" value="1"/>
</dbReference>
<feature type="region of interest" description="Disordered" evidence="4">
    <location>
        <begin position="697"/>
        <end position="752"/>
    </location>
</feature>
<evidence type="ECO:0000256" key="3">
    <source>
        <dbReference type="PROSITE-ProRule" id="PRU10141"/>
    </source>
</evidence>
<dbReference type="GO" id="GO:0035556">
    <property type="term" value="P:intracellular signal transduction"/>
    <property type="evidence" value="ECO:0007669"/>
    <property type="project" value="TreeGrafter"/>
</dbReference>
<dbReference type="GO" id="GO:0004674">
    <property type="term" value="F:protein serine/threonine kinase activity"/>
    <property type="evidence" value="ECO:0007669"/>
    <property type="project" value="TreeGrafter"/>
</dbReference>
<keyword evidence="7" id="KW-1185">Reference proteome</keyword>
<feature type="compositionally biased region" description="Basic and acidic residues" evidence="4">
    <location>
        <begin position="612"/>
        <end position="626"/>
    </location>
</feature>
<dbReference type="PROSITE" id="PS00107">
    <property type="entry name" value="PROTEIN_KINASE_ATP"/>
    <property type="match status" value="1"/>
</dbReference>
<feature type="region of interest" description="Disordered" evidence="4">
    <location>
        <begin position="1"/>
        <end position="34"/>
    </location>
</feature>
<dbReference type="Pfam" id="PF00069">
    <property type="entry name" value="Pkinase"/>
    <property type="match status" value="1"/>
</dbReference>
<dbReference type="SMART" id="SM00220">
    <property type="entry name" value="S_TKc"/>
    <property type="match status" value="1"/>
</dbReference>
<evidence type="ECO:0000256" key="1">
    <source>
        <dbReference type="ARBA" id="ARBA00022741"/>
    </source>
</evidence>
<evidence type="ECO:0000259" key="5">
    <source>
        <dbReference type="PROSITE" id="PS50011"/>
    </source>
</evidence>
<feature type="domain" description="Protein kinase" evidence="5">
    <location>
        <begin position="113"/>
        <end position="404"/>
    </location>
</feature>
<dbReference type="PANTHER" id="PTHR24346:SF77">
    <property type="entry name" value="SERINE THREONINE PROTEIN KINASE"/>
    <property type="match status" value="1"/>
</dbReference>
<sequence length="752" mass="83366">MESSDNTAPPSVPIPTPDATTKTTADQQQLPTVALVESPPVLTETMLSSFSSDRSSSSAFGAGLLSTGFSTLSTSTSASRRSSMQFTRHVEVKETLDASLTENAEGDKQLKQYVLKRIIGQGAFGKVHLAEDENTKICYAVKEFSKSKLRKKDKANLFKLGPRGRGRGRRGPEAPSPLSSESSPLDLIRGEVAILKKLNHINIVKLYEVLDVAQDDSMYMVFEFCERGALMPVSLTETYDNVFSDDECRDVFQQMVLGIEYLHEHDIIHRDIKPDNLLRSQDGTLKIVDFGVSEMFNKKGDDLTKKSAGSPAFMAPELCRPDHGEVSGRATDIWSMGVTLYCVRYGRLPFISSNIIDLNRFIRDNDFEMPGERDQRFMNLMKRLLEKDPAKRITIDELRNDPWLTNDGREPLLSKDENTKNSVTEITEEDLRGAIQKINGLVTVFKAIARFKRGIKSPSVKSSSSSTRESKDKDFLTPVALEEKMQDADESPRPSITTSEAIVAEAVVKAPATTHDRTKAEEIVAKELDQALAKVLIKDEEKKEDPEFSKNEEQEKKGEEPEGYEMCDMETGKCYWVPAKKVKSDVEDNTKPEETSTSVEESKTSNPPSQEVTKEDKPEEAKKEEPQGYQVCDMETGMCHWVPANKDKDPPAVKVSEVDVVSSVETLVTSVVAEPSKPLAPSQLLIMTNNSTFSTAETLNESFSSSRSNTASPEPNHPGHHSGSSSPSQSLSPGPRLVGKLSRDRLAMFERS</sequence>
<dbReference type="Proteomes" id="UP000696485">
    <property type="component" value="Unassembled WGS sequence"/>
</dbReference>
<gene>
    <name evidence="6" type="ORF">BG006_004362</name>
</gene>
<feature type="compositionally biased region" description="Low complexity" evidence="4">
    <location>
        <begin position="721"/>
        <end position="735"/>
    </location>
</feature>
<dbReference type="PROSITE" id="PS50011">
    <property type="entry name" value="PROTEIN_KINASE_DOM"/>
    <property type="match status" value="1"/>
</dbReference>
<dbReference type="Gene3D" id="1.10.510.10">
    <property type="entry name" value="Transferase(Phosphotransferase) domain 1"/>
    <property type="match status" value="1"/>
</dbReference>
<feature type="compositionally biased region" description="Low complexity" evidence="4">
    <location>
        <begin position="456"/>
        <end position="467"/>
    </location>
</feature>
<feature type="region of interest" description="Disordered" evidence="4">
    <location>
        <begin position="158"/>
        <end position="182"/>
    </location>
</feature>
<keyword evidence="1 3" id="KW-0547">Nucleotide-binding</keyword>
<name>A0A9P5SLA4_9FUNG</name>
<dbReference type="EMBL" id="JAAAUY010000240">
    <property type="protein sequence ID" value="KAF9332777.1"/>
    <property type="molecule type" value="Genomic_DNA"/>
</dbReference>
<dbReference type="GO" id="GO:0005737">
    <property type="term" value="C:cytoplasm"/>
    <property type="evidence" value="ECO:0007669"/>
    <property type="project" value="TreeGrafter"/>
</dbReference>
<protein>
    <recommendedName>
        <fullName evidence="5">Protein kinase domain-containing protein</fullName>
    </recommendedName>
</protein>
<keyword evidence="2 3" id="KW-0067">ATP-binding</keyword>
<feature type="region of interest" description="Disordered" evidence="4">
    <location>
        <begin position="456"/>
        <end position="475"/>
    </location>
</feature>
<proteinExistence type="predicted"/>
<feature type="compositionally biased region" description="Basic and acidic residues" evidence="4">
    <location>
        <begin position="582"/>
        <end position="594"/>
    </location>
</feature>
<dbReference type="GO" id="GO:0005524">
    <property type="term" value="F:ATP binding"/>
    <property type="evidence" value="ECO:0007669"/>
    <property type="project" value="UniProtKB-UniRule"/>
</dbReference>
<evidence type="ECO:0000313" key="6">
    <source>
        <dbReference type="EMBL" id="KAF9332777.1"/>
    </source>
</evidence>
<reference evidence="6" key="1">
    <citation type="journal article" date="2020" name="Fungal Divers.">
        <title>Resolving the Mortierellaceae phylogeny through synthesis of multi-gene phylogenetics and phylogenomics.</title>
        <authorList>
            <person name="Vandepol N."/>
            <person name="Liber J."/>
            <person name="Desiro A."/>
            <person name="Na H."/>
            <person name="Kennedy M."/>
            <person name="Barry K."/>
            <person name="Grigoriev I.V."/>
            <person name="Miller A.N."/>
            <person name="O'Donnell K."/>
            <person name="Stajich J.E."/>
            <person name="Bonito G."/>
        </authorList>
    </citation>
    <scope>NUCLEOTIDE SEQUENCE</scope>
    <source>
        <strain evidence="6">NVP1</strain>
    </source>
</reference>
<dbReference type="InterPro" id="IPR011009">
    <property type="entry name" value="Kinase-like_dom_sf"/>
</dbReference>